<proteinExistence type="predicted"/>
<evidence type="ECO:0000256" key="2">
    <source>
        <dbReference type="ARBA" id="ARBA00022723"/>
    </source>
</evidence>
<gene>
    <name evidence="5" type="ORF">ABMA28_011790</name>
    <name evidence="4" type="ORF">ABMA28_013642</name>
</gene>
<accession>A0ABD0TKI0</accession>
<reference evidence="5 6" key="1">
    <citation type="submission" date="2024-06" db="EMBL/GenBank/DDBJ databases">
        <title>A chromosome-level genome assembly of beet webworm, Loxostege sticticalis.</title>
        <authorList>
            <person name="Zhang Y."/>
        </authorList>
    </citation>
    <scope>NUCLEOTIDE SEQUENCE [LARGE SCALE GENOMIC DNA]</scope>
    <source>
        <strain evidence="5">AQ028</strain>
        <tissue evidence="5">Male pupae</tissue>
    </source>
</reference>
<dbReference type="Pfam" id="PF13359">
    <property type="entry name" value="DDE_Tnp_4"/>
    <property type="match status" value="1"/>
</dbReference>
<dbReference type="InterPro" id="IPR027806">
    <property type="entry name" value="HARBI1_dom"/>
</dbReference>
<evidence type="ECO:0000259" key="3">
    <source>
        <dbReference type="Pfam" id="PF13359"/>
    </source>
</evidence>
<dbReference type="AlphaFoldDB" id="A0ABD0TKI0"/>
<comment type="cofactor">
    <cofactor evidence="1">
        <name>a divalent metal cation</name>
        <dbReference type="ChEBI" id="CHEBI:60240"/>
    </cofactor>
</comment>
<dbReference type="EMBL" id="JBEDNZ010000003">
    <property type="protein sequence ID" value="KAL0849853.1"/>
    <property type="molecule type" value="Genomic_DNA"/>
</dbReference>
<comment type="caution">
    <text evidence="5">The sequence shown here is derived from an EMBL/GenBank/DDBJ whole genome shotgun (WGS) entry which is preliminary data.</text>
</comment>
<sequence>MSEDDFTVAFLNDVVEEAEIAAALPLRRQCQYRKDAFLEQRPRLFQKNFRLSKELTQNLMRIIEPVIVKKTEFDLKTKVLCALNFFGHGSYQSPVGENVNMNMSQPSVSRCIAEVTEALNHPEVFDQWVKFPSTFQELNQIVRDFYSTYGLPGVIGCLDCTHCAIVPPDTINFDERSYVNRKNYHSINTQLICDANLKIINVNALFPGSTHDCHIWNSSRVLTFMEQLYNNGHTNYHLIG</sequence>
<evidence type="ECO:0000313" key="6">
    <source>
        <dbReference type="Proteomes" id="UP001549921"/>
    </source>
</evidence>
<evidence type="ECO:0000313" key="5">
    <source>
        <dbReference type="EMBL" id="KAL0849853.1"/>
    </source>
</evidence>
<keyword evidence="2" id="KW-0479">Metal-binding</keyword>
<name>A0ABD0TKI0_LOXSC</name>
<organism evidence="5 6">
    <name type="scientific">Loxostege sticticalis</name>
    <name type="common">Beet webworm moth</name>
    <dbReference type="NCBI Taxonomy" id="481309"/>
    <lineage>
        <taxon>Eukaryota</taxon>
        <taxon>Metazoa</taxon>
        <taxon>Ecdysozoa</taxon>
        <taxon>Arthropoda</taxon>
        <taxon>Hexapoda</taxon>
        <taxon>Insecta</taxon>
        <taxon>Pterygota</taxon>
        <taxon>Neoptera</taxon>
        <taxon>Endopterygota</taxon>
        <taxon>Lepidoptera</taxon>
        <taxon>Glossata</taxon>
        <taxon>Ditrysia</taxon>
        <taxon>Pyraloidea</taxon>
        <taxon>Crambidae</taxon>
        <taxon>Pyraustinae</taxon>
        <taxon>Loxostege</taxon>
    </lineage>
</organism>
<protein>
    <recommendedName>
        <fullName evidence="3">DDE Tnp4 domain-containing protein</fullName>
    </recommendedName>
</protein>
<feature type="domain" description="DDE Tnp4" evidence="3">
    <location>
        <begin position="158"/>
        <end position="227"/>
    </location>
</feature>
<dbReference type="GO" id="GO:0046872">
    <property type="term" value="F:metal ion binding"/>
    <property type="evidence" value="ECO:0007669"/>
    <property type="project" value="UniProtKB-KW"/>
</dbReference>
<dbReference type="Proteomes" id="UP001549921">
    <property type="component" value="Unassembled WGS sequence"/>
</dbReference>
<evidence type="ECO:0000313" key="4">
    <source>
        <dbReference type="EMBL" id="KAL0849322.1"/>
    </source>
</evidence>
<evidence type="ECO:0000256" key="1">
    <source>
        <dbReference type="ARBA" id="ARBA00001968"/>
    </source>
</evidence>
<dbReference type="EMBL" id="JBEDNZ010000004">
    <property type="protein sequence ID" value="KAL0849322.1"/>
    <property type="molecule type" value="Genomic_DNA"/>
</dbReference>